<dbReference type="PROSITE" id="PS00086">
    <property type="entry name" value="CYTOCHROME_P450"/>
    <property type="match status" value="1"/>
</dbReference>
<dbReference type="InterPro" id="IPR017972">
    <property type="entry name" value="Cyt_P450_CS"/>
</dbReference>
<dbReference type="PANTHER" id="PTHR24305">
    <property type="entry name" value="CYTOCHROME P450"/>
    <property type="match status" value="1"/>
</dbReference>
<feature type="transmembrane region" description="Helical" evidence="10">
    <location>
        <begin position="15"/>
        <end position="35"/>
    </location>
</feature>
<keyword evidence="3 8" id="KW-0349">Heme</keyword>
<dbReference type="OrthoDB" id="1470350at2759"/>
<dbReference type="PRINTS" id="PR00463">
    <property type="entry name" value="EP450I"/>
</dbReference>
<keyword evidence="5 9" id="KW-0560">Oxidoreductase</keyword>
<dbReference type="Gene3D" id="1.10.630.10">
    <property type="entry name" value="Cytochrome P450"/>
    <property type="match status" value="1"/>
</dbReference>
<dbReference type="FunFam" id="1.10.630.10:FF:000047">
    <property type="entry name" value="Cytochrome P450 monooxygenase"/>
    <property type="match status" value="1"/>
</dbReference>
<dbReference type="GO" id="GO:0020037">
    <property type="term" value="F:heme binding"/>
    <property type="evidence" value="ECO:0007669"/>
    <property type="project" value="InterPro"/>
</dbReference>
<organism evidence="11">
    <name type="scientific">Fusarium oxysporum f. sp. pisi HDV247</name>
    <dbReference type="NCBI Taxonomy" id="1080344"/>
    <lineage>
        <taxon>Eukaryota</taxon>
        <taxon>Fungi</taxon>
        <taxon>Dikarya</taxon>
        <taxon>Ascomycota</taxon>
        <taxon>Pezizomycotina</taxon>
        <taxon>Sordariomycetes</taxon>
        <taxon>Hypocreomycetidae</taxon>
        <taxon>Hypocreales</taxon>
        <taxon>Nectriaceae</taxon>
        <taxon>Fusarium</taxon>
        <taxon>Fusarium oxysporum species complex</taxon>
    </lineage>
</organism>
<dbReference type="GO" id="GO:0016705">
    <property type="term" value="F:oxidoreductase activity, acting on paired donors, with incorporation or reduction of molecular oxygen"/>
    <property type="evidence" value="ECO:0007669"/>
    <property type="project" value="InterPro"/>
</dbReference>
<keyword evidence="7 9" id="KW-0503">Monooxygenase</keyword>
<proteinExistence type="inferred from homology"/>
<evidence type="ECO:0000256" key="2">
    <source>
        <dbReference type="ARBA" id="ARBA00010617"/>
    </source>
</evidence>
<evidence type="ECO:0000256" key="6">
    <source>
        <dbReference type="ARBA" id="ARBA00023004"/>
    </source>
</evidence>
<keyword evidence="10" id="KW-0472">Membrane</keyword>
<protein>
    <recommendedName>
        <fullName evidence="12">Isotrichodermin C-15 hydroxylase</fullName>
    </recommendedName>
</protein>
<accession>W9NNV6</accession>
<evidence type="ECO:0000256" key="10">
    <source>
        <dbReference type="SAM" id="Phobius"/>
    </source>
</evidence>
<reference evidence="11" key="2">
    <citation type="submission" date="2014-02" db="EMBL/GenBank/DDBJ databases">
        <title>Annotation of the Genome Sequence of Fusarium oxysporum HDV247.</title>
        <authorList>
            <consortium name="The Broad Institute Genomics Platform"/>
            <person name="Ma L.-J."/>
            <person name="Corby-Kistler H."/>
            <person name="Broz K."/>
            <person name="Gale L.R."/>
            <person name="Jonkers W."/>
            <person name="O'Donnell K."/>
            <person name="Ploetz R."/>
            <person name="Steinberg C."/>
            <person name="Schwartz D.C."/>
            <person name="VanEtten H."/>
            <person name="Zhou S."/>
            <person name="Young S.K."/>
            <person name="Zeng Q."/>
            <person name="Gargeya S."/>
            <person name="Fitzgerald M."/>
            <person name="Abouelleil A."/>
            <person name="Alvarado L."/>
            <person name="Chapman S.B."/>
            <person name="Gainer-Dewar J."/>
            <person name="Goldberg J."/>
            <person name="Griggs A."/>
            <person name="Gujja S."/>
            <person name="Hansen M."/>
            <person name="Howarth C."/>
            <person name="Imamovic A."/>
            <person name="Ireland A."/>
            <person name="Larimer J."/>
            <person name="McCowan C."/>
            <person name="Murphy C."/>
            <person name="Pearson M."/>
            <person name="Poon T.W."/>
            <person name="Priest M."/>
            <person name="Roberts A."/>
            <person name="Saif S."/>
            <person name="Shea T."/>
            <person name="Sykes S."/>
            <person name="Wortman J."/>
            <person name="Nusbaum C."/>
            <person name="Birren B."/>
        </authorList>
    </citation>
    <scope>NUCLEOTIDE SEQUENCE</scope>
    <source>
        <strain evidence="11">HDV247</strain>
    </source>
</reference>
<dbReference type="GO" id="GO:0009403">
    <property type="term" value="P:toxin biosynthetic process"/>
    <property type="evidence" value="ECO:0007669"/>
    <property type="project" value="UniProtKB-ARBA"/>
</dbReference>
<dbReference type="AlphaFoldDB" id="W9NNV6"/>
<comment type="cofactor">
    <cofactor evidence="1 8">
        <name>heme</name>
        <dbReference type="ChEBI" id="CHEBI:30413"/>
    </cofactor>
</comment>
<reference evidence="11" key="1">
    <citation type="submission" date="2011-10" db="EMBL/GenBank/DDBJ databases">
        <title>The Genome Sequence of Fusarium oxysporum HDV247.</title>
        <authorList>
            <consortium name="The Broad Institute Genome Sequencing Platform"/>
            <person name="Ma L.-J."/>
            <person name="Gale L.R."/>
            <person name="Schwartz D.C."/>
            <person name="Zhou S."/>
            <person name="Corby-Kistler H."/>
            <person name="Young S.K."/>
            <person name="Zeng Q."/>
            <person name="Gargeya S."/>
            <person name="Fitzgerald M."/>
            <person name="Haas B."/>
            <person name="Abouelleil A."/>
            <person name="Alvarado L."/>
            <person name="Arachchi H.M."/>
            <person name="Berlin A."/>
            <person name="Brown A."/>
            <person name="Chapman S.B."/>
            <person name="Chen Z."/>
            <person name="Dunbar C."/>
            <person name="Freedman E."/>
            <person name="Gearin G."/>
            <person name="Goldberg J."/>
            <person name="Griggs A."/>
            <person name="Gujja S."/>
            <person name="Heiman D."/>
            <person name="Howarth C."/>
            <person name="Larson L."/>
            <person name="Lui A."/>
            <person name="MacDonald P.J.P."/>
            <person name="Montmayeur A."/>
            <person name="Murphy C."/>
            <person name="Neiman D."/>
            <person name="Pearson M."/>
            <person name="Priest M."/>
            <person name="Roberts A."/>
            <person name="Saif S."/>
            <person name="Shea T."/>
            <person name="Shenoy N."/>
            <person name="Sisk P."/>
            <person name="Stolte C."/>
            <person name="Sykes S."/>
            <person name="Wortman J."/>
            <person name="Nusbaum C."/>
            <person name="Birren B."/>
        </authorList>
    </citation>
    <scope>NUCLEOTIDE SEQUENCE [LARGE SCALE GENOMIC DNA]</scope>
    <source>
        <strain evidence="11">HDV247</strain>
    </source>
</reference>
<evidence type="ECO:0000313" key="11">
    <source>
        <dbReference type="EMBL" id="EXA32406.1"/>
    </source>
</evidence>
<evidence type="ECO:0000256" key="9">
    <source>
        <dbReference type="RuleBase" id="RU000461"/>
    </source>
</evidence>
<dbReference type="InterPro" id="IPR050121">
    <property type="entry name" value="Cytochrome_P450_monoxygenase"/>
</dbReference>
<dbReference type="GO" id="GO:0004497">
    <property type="term" value="F:monooxygenase activity"/>
    <property type="evidence" value="ECO:0007669"/>
    <property type="project" value="UniProtKB-KW"/>
</dbReference>
<comment type="similarity">
    <text evidence="2 9">Belongs to the cytochrome P450 family.</text>
</comment>
<keyword evidence="6 8" id="KW-0408">Iron</keyword>
<dbReference type="GO" id="GO:0005506">
    <property type="term" value="F:iron ion binding"/>
    <property type="evidence" value="ECO:0007669"/>
    <property type="project" value="InterPro"/>
</dbReference>
<dbReference type="PRINTS" id="PR00385">
    <property type="entry name" value="P450"/>
</dbReference>
<dbReference type="InterPro" id="IPR001128">
    <property type="entry name" value="Cyt_P450"/>
</dbReference>
<evidence type="ECO:0000256" key="4">
    <source>
        <dbReference type="ARBA" id="ARBA00022723"/>
    </source>
</evidence>
<name>W9NNV6_FUSOX</name>
<dbReference type="InterPro" id="IPR036396">
    <property type="entry name" value="Cyt_P450_sf"/>
</dbReference>
<evidence type="ECO:0008006" key="12">
    <source>
        <dbReference type="Google" id="ProtNLM"/>
    </source>
</evidence>
<evidence type="ECO:0000256" key="7">
    <source>
        <dbReference type="ARBA" id="ARBA00023033"/>
    </source>
</evidence>
<keyword evidence="10" id="KW-1133">Transmembrane helix</keyword>
<gene>
    <name evidence="11" type="ORF">FOVG_16448</name>
</gene>
<dbReference type="Pfam" id="PF00067">
    <property type="entry name" value="p450"/>
    <property type="match status" value="1"/>
</dbReference>
<evidence type="ECO:0000256" key="5">
    <source>
        <dbReference type="ARBA" id="ARBA00023002"/>
    </source>
</evidence>
<dbReference type="SUPFAM" id="SSF48264">
    <property type="entry name" value="Cytochrome P450"/>
    <property type="match status" value="1"/>
</dbReference>
<evidence type="ECO:0000256" key="8">
    <source>
        <dbReference type="PIRSR" id="PIRSR602401-1"/>
    </source>
</evidence>
<evidence type="ECO:0000256" key="1">
    <source>
        <dbReference type="ARBA" id="ARBA00001971"/>
    </source>
</evidence>
<dbReference type="HOGENOM" id="CLU_001570_14_11_1"/>
<dbReference type="CDD" id="cd11058">
    <property type="entry name" value="CYP60B-like"/>
    <property type="match status" value="1"/>
</dbReference>
<dbReference type="InterPro" id="IPR002401">
    <property type="entry name" value="Cyt_P450_E_grp-I"/>
</dbReference>
<dbReference type="Proteomes" id="UP000030751">
    <property type="component" value="Unassembled WGS sequence"/>
</dbReference>
<dbReference type="EMBL" id="KI981257">
    <property type="protein sequence ID" value="EXA32406.1"/>
    <property type="molecule type" value="Genomic_DNA"/>
</dbReference>
<evidence type="ECO:0000256" key="3">
    <source>
        <dbReference type="ARBA" id="ARBA00022617"/>
    </source>
</evidence>
<sequence>MLSLNQFAPLRLGPIQLLLAFVSLGFGYLVCKAFFNAFLHPLRNYPGPKLWAVSGIPRARMILSGQAHKKILELHQKYGDVVRVSPNELSYVSSEAWKDIMGHRKHGQGENGKDPVFWQTQPQSVIAANRENHGRMRKILSHGFSAQSMLEQQPLIQKYVNLLIQRLHENCDDGQRPLDMVTWYNWTTFDIIGDLTFGEPFGCLENSYYHPWVKFVFDRVKGATMITNLSRFPLGKTVVDAFIPKRLLENFHAHLNLTKEKVAKRMQMGRQRSDFMDAMMKADDKQKLSHAEIVGNSSILIIAGSETTATTLSGVTFLLSTHPVVLKKLTEEVRSSFTSEHEIDLLSVQKLSYMMAVLNESIRIYPPVPTAIPRKTQAGGDTICGQYVPEDTLLGIWQWAMYHSPSNFTLPDSFIPERWLGDPRFTDDSIDALQPFSFGPRNCIGKNLAYAEMRLILAKVIWNFDIQIDTNSLDWLEQNEAYFLWQKPALYMHLTPRTV</sequence>
<feature type="binding site" description="axial binding residue" evidence="8">
    <location>
        <position position="443"/>
    </location>
    <ligand>
        <name>heme</name>
        <dbReference type="ChEBI" id="CHEBI:30413"/>
    </ligand>
    <ligandPart>
        <name>Fe</name>
        <dbReference type="ChEBI" id="CHEBI:18248"/>
    </ligandPart>
</feature>
<keyword evidence="4 8" id="KW-0479">Metal-binding</keyword>
<dbReference type="PANTHER" id="PTHR24305:SF230">
    <property type="entry name" value="P450, PUTATIVE (EUROFUNG)-RELATED"/>
    <property type="match status" value="1"/>
</dbReference>
<keyword evidence="10" id="KW-0812">Transmembrane</keyword>